<keyword evidence="4" id="KW-1185">Reference proteome</keyword>
<gene>
    <name evidence="3" type="ORF">A4U43_C09F1780</name>
</gene>
<proteinExistence type="predicted"/>
<dbReference type="InterPro" id="IPR014895">
    <property type="entry name" value="Alginate_lyase_2"/>
</dbReference>
<sequence>MGPFAWFLLAFLFPLTLVKDVNLLCHGDLTDGFIPVPLNESNYHKLWPYNLPLSDCYSFTDGVRKLWVYSTDKSHSHSSTTKPRTEISISLIDDGYTYASGMWQFERQAYVPNGTSGVCIMQIFCSPNADGGATTLMLRVYDGALKYYQQQTVEDNIYDQWFKVNVIHDTAAKVVKVFINSALKLTVNNRGGSIHSFKFGVYTQNNSSCYMESCWKGIKVLKFV</sequence>
<feature type="chain" id="PRO_5024455332" description="Alginate lyase 2 domain-containing protein" evidence="1">
    <location>
        <begin position="19"/>
        <end position="224"/>
    </location>
</feature>
<name>A0A5P1E6E4_ASPOF</name>
<dbReference type="PANTHER" id="PTHR33681:SF4">
    <property type="entry name" value="OS12G0171100 PROTEIN"/>
    <property type="match status" value="1"/>
</dbReference>
<evidence type="ECO:0000259" key="2">
    <source>
        <dbReference type="Pfam" id="PF08787"/>
    </source>
</evidence>
<evidence type="ECO:0000256" key="1">
    <source>
        <dbReference type="SAM" id="SignalP"/>
    </source>
</evidence>
<dbReference type="Proteomes" id="UP000243459">
    <property type="component" value="Chromosome 9"/>
</dbReference>
<dbReference type="PANTHER" id="PTHR33681">
    <property type="entry name" value="BINDING PROTEIN, PUTATIVE, EXPRESSED-RELATED"/>
    <property type="match status" value="1"/>
</dbReference>
<dbReference type="OrthoDB" id="4221926at2759"/>
<protein>
    <recommendedName>
        <fullName evidence="2">Alginate lyase 2 domain-containing protein</fullName>
    </recommendedName>
</protein>
<feature type="domain" description="Alginate lyase 2" evidence="2">
    <location>
        <begin position="50"/>
        <end position="220"/>
    </location>
</feature>
<evidence type="ECO:0000313" key="3">
    <source>
        <dbReference type="EMBL" id="ONK57563.1"/>
    </source>
</evidence>
<dbReference type="InterPro" id="IPR013320">
    <property type="entry name" value="ConA-like_dom_sf"/>
</dbReference>
<reference evidence="4" key="1">
    <citation type="journal article" date="2017" name="Nat. Commun.">
        <title>The asparagus genome sheds light on the origin and evolution of a young Y chromosome.</title>
        <authorList>
            <person name="Harkess A."/>
            <person name="Zhou J."/>
            <person name="Xu C."/>
            <person name="Bowers J.E."/>
            <person name="Van der Hulst R."/>
            <person name="Ayyampalayam S."/>
            <person name="Mercati F."/>
            <person name="Riccardi P."/>
            <person name="McKain M.R."/>
            <person name="Kakrana A."/>
            <person name="Tang H."/>
            <person name="Ray J."/>
            <person name="Groenendijk J."/>
            <person name="Arikit S."/>
            <person name="Mathioni S.M."/>
            <person name="Nakano M."/>
            <person name="Shan H."/>
            <person name="Telgmann-Rauber A."/>
            <person name="Kanno A."/>
            <person name="Yue Z."/>
            <person name="Chen H."/>
            <person name="Li W."/>
            <person name="Chen Y."/>
            <person name="Xu X."/>
            <person name="Zhang Y."/>
            <person name="Luo S."/>
            <person name="Chen H."/>
            <person name="Gao J."/>
            <person name="Mao Z."/>
            <person name="Pires J.C."/>
            <person name="Luo M."/>
            <person name="Kudrna D."/>
            <person name="Wing R.A."/>
            <person name="Meyers B.C."/>
            <person name="Yi K."/>
            <person name="Kong H."/>
            <person name="Lavrijsen P."/>
            <person name="Sunseri F."/>
            <person name="Falavigna A."/>
            <person name="Ye Y."/>
            <person name="Leebens-Mack J.H."/>
            <person name="Chen G."/>
        </authorList>
    </citation>
    <scope>NUCLEOTIDE SEQUENCE [LARGE SCALE GENOMIC DNA]</scope>
    <source>
        <strain evidence="4">cv. DH0086</strain>
    </source>
</reference>
<dbReference type="Pfam" id="PF08787">
    <property type="entry name" value="Alginate_lyase2"/>
    <property type="match status" value="1"/>
</dbReference>
<evidence type="ECO:0000313" key="4">
    <source>
        <dbReference type="Proteomes" id="UP000243459"/>
    </source>
</evidence>
<dbReference type="Gene3D" id="2.60.120.200">
    <property type="match status" value="1"/>
</dbReference>
<organism evidence="3 4">
    <name type="scientific">Asparagus officinalis</name>
    <name type="common">Garden asparagus</name>
    <dbReference type="NCBI Taxonomy" id="4686"/>
    <lineage>
        <taxon>Eukaryota</taxon>
        <taxon>Viridiplantae</taxon>
        <taxon>Streptophyta</taxon>
        <taxon>Embryophyta</taxon>
        <taxon>Tracheophyta</taxon>
        <taxon>Spermatophyta</taxon>
        <taxon>Magnoliopsida</taxon>
        <taxon>Liliopsida</taxon>
        <taxon>Asparagales</taxon>
        <taxon>Asparagaceae</taxon>
        <taxon>Asparagoideae</taxon>
        <taxon>Asparagus</taxon>
    </lineage>
</organism>
<dbReference type="AlphaFoldDB" id="A0A5P1E6E4"/>
<keyword evidence="1" id="KW-0732">Signal</keyword>
<dbReference type="Gramene" id="ONK57563">
    <property type="protein sequence ID" value="ONK57563"/>
    <property type="gene ID" value="A4U43_C09F1780"/>
</dbReference>
<dbReference type="SUPFAM" id="SSF49899">
    <property type="entry name" value="Concanavalin A-like lectins/glucanases"/>
    <property type="match status" value="1"/>
</dbReference>
<accession>A0A5P1E6E4</accession>
<dbReference type="OMA" id="YMESCWK"/>
<feature type="signal peptide" evidence="1">
    <location>
        <begin position="1"/>
        <end position="18"/>
    </location>
</feature>
<dbReference type="EMBL" id="CM007389">
    <property type="protein sequence ID" value="ONK57563.1"/>
    <property type="molecule type" value="Genomic_DNA"/>
</dbReference>